<dbReference type="Pfam" id="PF05015">
    <property type="entry name" value="HigB-like_toxin"/>
    <property type="match status" value="1"/>
</dbReference>
<keyword evidence="2" id="KW-1185">Reference proteome</keyword>
<reference evidence="1" key="1">
    <citation type="journal article" date="2019" name="PLoS Negl. Trop. Dis.">
        <title>Revisiting the worldwide diversity of Leptospira species in the environment.</title>
        <authorList>
            <person name="Vincent A.T."/>
            <person name="Schiettekatte O."/>
            <person name="Bourhy P."/>
            <person name="Veyrier F.J."/>
            <person name="Picardeau M."/>
        </authorList>
    </citation>
    <scope>NUCLEOTIDE SEQUENCE [LARGE SCALE GENOMIC DNA]</scope>
    <source>
        <strain evidence="1">201400974</strain>
    </source>
</reference>
<dbReference type="RefSeq" id="WP_135763956.1">
    <property type="nucleotide sequence ID" value="NZ_RQHV01000042.1"/>
</dbReference>
<protein>
    <submittedName>
        <fullName evidence="1">Type II toxin-antitoxin system RelE/ParE family toxin</fullName>
    </submittedName>
</protein>
<dbReference type="InterPro" id="IPR035093">
    <property type="entry name" value="RelE/ParE_toxin_dom_sf"/>
</dbReference>
<organism evidence="1 2">
    <name type="scientific">Leptospira ilyithenensis</name>
    <dbReference type="NCBI Taxonomy" id="2484901"/>
    <lineage>
        <taxon>Bacteria</taxon>
        <taxon>Pseudomonadati</taxon>
        <taxon>Spirochaetota</taxon>
        <taxon>Spirochaetia</taxon>
        <taxon>Leptospirales</taxon>
        <taxon>Leptospiraceae</taxon>
        <taxon>Leptospira</taxon>
    </lineage>
</organism>
<accession>A0A4R9LQ35</accession>
<dbReference type="OrthoDB" id="9801102at2"/>
<dbReference type="Gene3D" id="3.30.2310.20">
    <property type="entry name" value="RelE-like"/>
    <property type="match status" value="1"/>
</dbReference>
<dbReference type="AlphaFoldDB" id="A0A4R9LQ35"/>
<proteinExistence type="predicted"/>
<dbReference type="PANTHER" id="PTHR40266">
    <property type="entry name" value="TOXIN HIGB-1"/>
    <property type="match status" value="1"/>
</dbReference>
<evidence type="ECO:0000313" key="2">
    <source>
        <dbReference type="Proteomes" id="UP000298264"/>
    </source>
</evidence>
<dbReference type="EMBL" id="RQHV01000042">
    <property type="protein sequence ID" value="TGN11204.1"/>
    <property type="molecule type" value="Genomic_DNA"/>
</dbReference>
<dbReference type="SUPFAM" id="SSF143011">
    <property type="entry name" value="RelE-like"/>
    <property type="match status" value="1"/>
</dbReference>
<dbReference type="Proteomes" id="UP000298264">
    <property type="component" value="Unassembled WGS sequence"/>
</dbReference>
<comment type="caution">
    <text evidence="1">The sequence shown here is derived from an EMBL/GenBank/DDBJ whole genome shotgun (WGS) entry which is preliminary data.</text>
</comment>
<sequence length="93" mass="10856">MIISFADSESEEIWKGTLSKRFPKDIQRTARRKMIQIDGATDINDLKIPPGNRLHSLSGDRSGQWSISINMKYRICFRFNNHNAFDLEIVDYH</sequence>
<name>A0A4R9LQ35_9LEPT</name>
<dbReference type="PANTHER" id="PTHR40266:SF2">
    <property type="entry name" value="TOXIN HIGB-1"/>
    <property type="match status" value="1"/>
</dbReference>
<gene>
    <name evidence="1" type="ORF">EHS11_07525</name>
</gene>
<evidence type="ECO:0000313" key="1">
    <source>
        <dbReference type="EMBL" id="TGN11204.1"/>
    </source>
</evidence>
<dbReference type="InterPro" id="IPR007711">
    <property type="entry name" value="HigB-1"/>
</dbReference>